<comment type="caution">
    <text evidence="2">The sequence shown here is derived from an EMBL/GenBank/DDBJ whole genome shotgun (WGS) entry which is preliminary data.</text>
</comment>
<dbReference type="EMBL" id="JAKNSF020000093">
    <property type="protein sequence ID" value="KAK7717130.1"/>
    <property type="molecule type" value="Genomic_DNA"/>
</dbReference>
<organism evidence="2 3">
    <name type="scientific">Diaporthe eres</name>
    <name type="common">Phomopsis oblonga</name>
    <dbReference type="NCBI Taxonomy" id="83184"/>
    <lineage>
        <taxon>Eukaryota</taxon>
        <taxon>Fungi</taxon>
        <taxon>Dikarya</taxon>
        <taxon>Ascomycota</taxon>
        <taxon>Pezizomycotina</taxon>
        <taxon>Sordariomycetes</taxon>
        <taxon>Sordariomycetidae</taxon>
        <taxon>Diaporthales</taxon>
        <taxon>Diaporthaceae</taxon>
        <taxon>Diaporthe</taxon>
        <taxon>Diaporthe eres species complex</taxon>
    </lineage>
</organism>
<dbReference type="SUPFAM" id="SSF52540">
    <property type="entry name" value="P-loop containing nucleoside triphosphate hydrolases"/>
    <property type="match status" value="1"/>
</dbReference>
<dbReference type="PANTHER" id="PTHR36978">
    <property type="entry name" value="P-LOOP CONTAINING NUCLEOTIDE TRIPHOSPHATE HYDROLASE"/>
    <property type="match status" value="1"/>
</dbReference>
<dbReference type="InterPro" id="IPR027417">
    <property type="entry name" value="P-loop_NTPase"/>
</dbReference>
<keyword evidence="1" id="KW-0812">Transmembrane</keyword>
<dbReference type="Pfam" id="PF17784">
    <property type="entry name" value="Sulfotransfer_4"/>
    <property type="match status" value="1"/>
</dbReference>
<sequence length="294" mass="33818">MAPKLTDEEKYPELFQPDANIDRRTCRRTMPMEVLGLGLSRTGTTSLRHALMILGHTEVYHGFRQFNNLSECAFWIEGFKAKYDPAPGQKPFGREEFDQLLGHCSAACDTPTNAFGPELVAAYPDAKVILVDRDISNWMRSFDETIIEWFFENKFLRVLSILRAPQVAEIDDVMLVWLKYVFKCRNRQEFRANARAVYLDHYKTIREVTPPERLLNFRLGQGWGPLCEFLGKPVPDVPFPHSNDTQAYHEQLEVVVRRAARLMLQKAAPYLVGTVAMIAAILFKYKGSTIRRLT</sequence>
<evidence type="ECO:0000313" key="3">
    <source>
        <dbReference type="Proteomes" id="UP001430848"/>
    </source>
</evidence>
<name>A0ABR1NVX5_DIAER</name>
<dbReference type="Proteomes" id="UP001430848">
    <property type="component" value="Unassembled WGS sequence"/>
</dbReference>
<keyword evidence="1" id="KW-1133">Transmembrane helix</keyword>
<keyword evidence="3" id="KW-1185">Reference proteome</keyword>
<protein>
    <recommendedName>
        <fullName evidence="4">P-loop containing nucleoside triphosphate hydrolase protein</fullName>
    </recommendedName>
</protein>
<accession>A0ABR1NVX5</accession>
<reference evidence="2 3" key="1">
    <citation type="submission" date="2024-02" db="EMBL/GenBank/DDBJ databases">
        <title>De novo assembly and annotation of 12 fungi associated with fruit tree decline syndrome in Ontario, Canada.</title>
        <authorList>
            <person name="Sulman M."/>
            <person name="Ellouze W."/>
            <person name="Ilyukhin E."/>
        </authorList>
    </citation>
    <scope>NUCLEOTIDE SEQUENCE [LARGE SCALE GENOMIC DNA]</scope>
    <source>
        <strain evidence="2 3">M169</strain>
    </source>
</reference>
<evidence type="ECO:0008006" key="4">
    <source>
        <dbReference type="Google" id="ProtNLM"/>
    </source>
</evidence>
<dbReference type="Gene3D" id="3.40.50.300">
    <property type="entry name" value="P-loop containing nucleotide triphosphate hydrolases"/>
    <property type="match status" value="1"/>
</dbReference>
<dbReference type="InterPro" id="IPR040632">
    <property type="entry name" value="Sulfotransfer_4"/>
</dbReference>
<feature type="transmembrane region" description="Helical" evidence="1">
    <location>
        <begin position="267"/>
        <end position="285"/>
    </location>
</feature>
<keyword evidence="1" id="KW-0472">Membrane</keyword>
<evidence type="ECO:0000313" key="2">
    <source>
        <dbReference type="EMBL" id="KAK7717130.1"/>
    </source>
</evidence>
<evidence type="ECO:0000256" key="1">
    <source>
        <dbReference type="SAM" id="Phobius"/>
    </source>
</evidence>
<gene>
    <name evidence="2" type="ORF">SLS63_010749</name>
</gene>
<proteinExistence type="predicted"/>
<dbReference type="PANTHER" id="PTHR36978:SF4">
    <property type="entry name" value="P-LOOP CONTAINING NUCLEOSIDE TRIPHOSPHATE HYDROLASE PROTEIN"/>
    <property type="match status" value="1"/>
</dbReference>